<evidence type="ECO:0000256" key="8">
    <source>
        <dbReference type="ARBA" id="ARBA00022989"/>
    </source>
</evidence>
<keyword evidence="5 12" id="KW-0812">Transmembrane</keyword>
<evidence type="ECO:0000256" key="3">
    <source>
        <dbReference type="ARBA" id="ARBA00022448"/>
    </source>
</evidence>
<evidence type="ECO:0000259" key="16">
    <source>
        <dbReference type="Pfam" id="PF07885"/>
    </source>
</evidence>
<dbReference type="PANTHER" id="PTHR11003:SF334">
    <property type="entry name" value="FI03418P"/>
    <property type="match status" value="1"/>
</dbReference>
<keyword evidence="11 12" id="KW-0407">Ion channel</keyword>
<evidence type="ECO:0000256" key="6">
    <source>
        <dbReference type="ARBA" id="ARBA00022826"/>
    </source>
</evidence>
<organism evidence="17 18">
    <name type="scientific">Saccoglossus kowalevskii</name>
    <name type="common">Acorn worm</name>
    <dbReference type="NCBI Taxonomy" id="10224"/>
    <lineage>
        <taxon>Eukaryota</taxon>
        <taxon>Metazoa</taxon>
        <taxon>Hemichordata</taxon>
        <taxon>Enteropneusta</taxon>
        <taxon>Harrimaniidae</taxon>
        <taxon>Saccoglossus</taxon>
    </lineage>
</organism>
<comment type="similarity">
    <text evidence="2 12">Belongs to the two pore domain potassium channel (TC 1.A.1.8) family.</text>
</comment>
<dbReference type="PRINTS" id="PR01333">
    <property type="entry name" value="2POREKCHANEL"/>
</dbReference>
<dbReference type="GeneID" id="102807382"/>
<feature type="transmembrane region" description="Helical" evidence="14">
    <location>
        <begin position="260"/>
        <end position="280"/>
    </location>
</feature>
<name>A0ABM0MXX2_SACKO</name>
<evidence type="ECO:0000256" key="5">
    <source>
        <dbReference type="ARBA" id="ARBA00022692"/>
    </source>
</evidence>
<dbReference type="InterPro" id="IPR003280">
    <property type="entry name" value="2pore_dom_K_chnl"/>
</dbReference>
<evidence type="ECO:0000256" key="15">
    <source>
        <dbReference type="SAM" id="SignalP"/>
    </source>
</evidence>
<keyword evidence="15" id="KW-0732">Signal</keyword>
<dbReference type="Gene3D" id="1.10.287.70">
    <property type="match status" value="1"/>
</dbReference>
<evidence type="ECO:0000256" key="7">
    <source>
        <dbReference type="ARBA" id="ARBA00022958"/>
    </source>
</evidence>
<evidence type="ECO:0000256" key="4">
    <source>
        <dbReference type="ARBA" id="ARBA00022538"/>
    </source>
</evidence>
<evidence type="ECO:0000256" key="14">
    <source>
        <dbReference type="SAM" id="Phobius"/>
    </source>
</evidence>
<feature type="domain" description="Potassium channel" evidence="16">
    <location>
        <begin position="267"/>
        <end position="340"/>
    </location>
</feature>
<keyword evidence="6" id="KW-0631">Potassium channel</keyword>
<dbReference type="RefSeq" id="XP_006824863.1">
    <property type="nucleotide sequence ID" value="XM_006824800.1"/>
</dbReference>
<feature type="chain" id="PRO_5046059863" evidence="15">
    <location>
        <begin position="21"/>
        <end position="368"/>
    </location>
</feature>
<protein>
    <submittedName>
        <fullName evidence="18">Potassium channel subfamily K member 9-like</fullName>
    </submittedName>
</protein>
<feature type="region of interest" description="Disordered" evidence="13">
    <location>
        <begin position="235"/>
        <end position="254"/>
    </location>
</feature>
<keyword evidence="17" id="KW-1185">Reference proteome</keyword>
<dbReference type="Pfam" id="PF07885">
    <property type="entry name" value="Ion_trans_2"/>
    <property type="match status" value="2"/>
</dbReference>
<reference evidence="18" key="1">
    <citation type="submission" date="2025-08" db="UniProtKB">
        <authorList>
            <consortium name="RefSeq"/>
        </authorList>
    </citation>
    <scope>IDENTIFICATION</scope>
    <source>
        <tissue evidence="18">Testes</tissue>
    </source>
</reference>
<evidence type="ECO:0000256" key="13">
    <source>
        <dbReference type="SAM" id="MobiDB-lite"/>
    </source>
</evidence>
<feature type="domain" description="Potassium channel" evidence="16">
    <location>
        <begin position="107"/>
        <end position="162"/>
    </location>
</feature>
<proteinExistence type="inferred from homology"/>
<keyword evidence="8 14" id="KW-1133">Transmembrane helix</keyword>
<keyword evidence="7" id="KW-0630">Potassium</keyword>
<evidence type="ECO:0000256" key="9">
    <source>
        <dbReference type="ARBA" id="ARBA00023065"/>
    </source>
</evidence>
<evidence type="ECO:0000313" key="18">
    <source>
        <dbReference type="RefSeq" id="XP_006824863.1"/>
    </source>
</evidence>
<dbReference type="Proteomes" id="UP000694865">
    <property type="component" value="Unplaced"/>
</dbReference>
<sequence>MGFCNPHCLLALLFTHGGLACMLVVYAIIGAAVFQAIEGQFEIRERIHLEEVRSNVLTTIWNITVIDGHEDMNFTSWSEQVRDIFREYEHEHRRSVIHGVSDVLPLRWTFSGSLFFACTVFTTIGYGHMAPETTEGRAFCMVYAFFGIPLLMLVLVDLGSLLARGTKFLYLKIFRPYINKNSGRVSCFERKEKTLDRQQSVVKKDVKVKSNVNEMGTPVNDTSKADHWKTDFGRDETVENQGDTEDNNNEDNEKKDEFDLPMLAILAFGFLYMCVLAALFSAWENWSYFECFYFSFITLSTIGFGDLIPEHQKFTIASSFFILLGMTVMTMCITLSQSKIEHSLKWMGWRIGIKPKPKETPDDGSIAA</sequence>
<evidence type="ECO:0000256" key="2">
    <source>
        <dbReference type="ARBA" id="ARBA00006666"/>
    </source>
</evidence>
<evidence type="ECO:0000313" key="17">
    <source>
        <dbReference type="Proteomes" id="UP000694865"/>
    </source>
</evidence>
<feature type="transmembrane region" description="Helical" evidence="14">
    <location>
        <begin position="12"/>
        <end position="37"/>
    </location>
</feature>
<evidence type="ECO:0000256" key="1">
    <source>
        <dbReference type="ARBA" id="ARBA00004141"/>
    </source>
</evidence>
<comment type="subcellular location">
    <subcellularLocation>
        <location evidence="1">Membrane</location>
        <topology evidence="1">Multi-pass membrane protein</topology>
    </subcellularLocation>
</comment>
<feature type="transmembrane region" description="Helical" evidence="14">
    <location>
        <begin position="320"/>
        <end position="340"/>
    </location>
</feature>
<keyword evidence="3 12" id="KW-0813">Transport</keyword>
<feature type="transmembrane region" description="Helical" evidence="14">
    <location>
        <begin position="108"/>
        <end position="129"/>
    </location>
</feature>
<feature type="transmembrane region" description="Helical" evidence="14">
    <location>
        <begin position="286"/>
        <end position="308"/>
    </location>
</feature>
<dbReference type="PRINTS" id="PR01095">
    <property type="entry name" value="TASKCHANNEL"/>
</dbReference>
<dbReference type="PANTHER" id="PTHR11003">
    <property type="entry name" value="POTASSIUM CHANNEL, SUBFAMILY K"/>
    <property type="match status" value="1"/>
</dbReference>
<keyword evidence="10 14" id="KW-0472">Membrane</keyword>
<dbReference type="InterPro" id="IPR003092">
    <property type="entry name" value="2pore_dom_K_chnl_TASK"/>
</dbReference>
<dbReference type="InterPro" id="IPR013099">
    <property type="entry name" value="K_chnl_dom"/>
</dbReference>
<accession>A0ABM0MXX2</accession>
<keyword evidence="9 12" id="KW-0406">Ion transport</keyword>
<keyword evidence="4" id="KW-0633">Potassium transport</keyword>
<gene>
    <name evidence="18" type="primary">LOC102807382</name>
</gene>
<evidence type="ECO:0000256" key="10">
    <source>
        <dbReference type="ARBA" id="ARBA00023136"/>
    </source>
</evidence>
<evidence type="ECO:0000256" key="12">
    <source>
        <dbReference type="RuleBase" id="RU003857"/>
    </source>
</evidence>
<feature type="signal peptide" evidence="15">
    <location>
        <begin position="1"/>
        <end position="20"/>
    </location>
</feature>
<evidence type="ECO:0000256" key="11">
    <source>
        <dbReference type="ARBA" id="ARBA00023303"/>
    </source>
</evidence>
<feature type="transmembrane region" description="Helical" evidence="14">
    <location>
        <begin position="141"/>
        <end position="163"/>
    </location>
</feature>
<dbReference type="SUPFAM" id="SSF81324">
    <property type="entry name" value="Voltage-gated potassium channels"/>
    <property type="match status" value="2"/>
</dbReference>